<accession>A0AAW6U5Y0</accession>
<comment type="caution">
    <text evidence="2">The sequence shown here is derived from an EMBL/GenBank/DDBJ whole genome shotgun (WGS) entry which is preliminary data.</text>
</comment>
<dbReference type="Gene3D" id="3.30.70.930">
    <property type="match status" value="1"/>
</dbReference>
<dbReference type="EMBL" id="JASCXX010000038">
    <property type="protein sequence ID" value="MDI6451511.1"/>
    <property type="molecule type" value="Genomic_DNA"/>
</dbReference>
<keyword evidence="3" id="KW-1185">Reference proteome</keyword>
<name>A0AAW6U5Y0_9BACT</name>
<dbReference type="AlphaFoldDB" id="A0AAW6U5Y0"/>
<gene>
    <name evidence="2" type="ORF">QJ522_20790</name>
</gene>
<feature type="domain" description="Thiamin/hydroxymethyl pyrimidine-binding YkoF putative" evidence="1">
    <location>
        <begin position="4"/>
        <end position="79"/>
    </location>
</feature>
<dbReference type="SUPFAM" id="SSF89957">
    <property type="entry name" value="MTH1187/YkoF-like"/>
    <property type="match status" value="1"/>
</dbReference>
<proteinExistence type="predicted"/>
<evidence type="ECO:0000313" key="2">
    <source>
        <dbReference type="EMBL" id="MDI6451511.1"/>
    </source>
</evidence>
<dbReference type="RefSeq" id="WP_349246920.1">
    <property type="nucleotide sequence ID" value="NZ_JASCXX010000038.1"/>
</dbReference>
<dbReference type="Proteomes" id="UP001431776">
    <property type="component" value="Unassembled WGS sequence"/>
</dbReference>
<dbReference type="InterPro" id="IPR029756">
    <property type="entry name" value="MTH1187/YkoF-like"/>
</dbReference>
<evidence type="ECO:0000259" key="1">
    <source>
        <dbReference type="Pfam" id="PF07615"/>
    </source>
</evidence>
<reference evidence="2" key="1">
    <citation type="submission" date="2023-05" db="EMBL/GenBank/DDBJ databases">
        <title>Anaerotaeda fermentans gen. nov., sp. nov., a novel anaerobic planctomycete of the new family within the order Sedimentisphaerales isolated from Taman Peninsula, Russia.</title>
        <authorList>
            <person name="Khomyakova M.A."/>
            <person name="Merkel A.Y."/>
            <person name="Slobodkin A.I."/>
        </authorList>
    </citation>
    <scope>NUCLEOTIDE SEQUENCE</scope>
    <source>
        <strain evidence="2">M17dextr</strain>
    </source>
</reference>
<evidence type="ECO:0000313" key="3">
    <source>
        <dbReference type="Proteomes" id="UP001431776"/>
    </source>
</evidence>
<dbReference type="InterPro" id="IPR011522">
    <property type="entry name" value="Thiamin/HMP-bd_put_YkoF"/>
</dbReference>
<protein>
    <submittedName>
        <fullName evidence="2">YkoF family thiamine/hydroxymethylpyrimidine-binding protein</fullName>
    </submittedName>
</protein>
<dbReference type="Pfam" id="PF07615">
    <property type="entry name" value="Ykof"/>
    <property type="match status" value="1"/>
</dbReference>
<sequence length="92" mass="10340">MKIQAEVSLYPLRIRELSDPIVRFCEILRSHGLDVQTRSMSTLAAGESNDLFGALQDGFERLAQENQLVMDVKISNACPDTAKQNAEIERMD</sequence>
<organism evidence="2 3">
    <name type="scientific">Anaerobaca lacustris</name>
    <dbReference type="NCBI Taxonomy" id="3044600"/>
    <lineage>
        <taxon>Bacteria</taxon>
        <taxon>Pseudomonadati</taxon>
        <taxon>Planctomycetota</taxon>
        <taxon>Phycisphaerae</taxon>
        <taxon>Sedimentisphaerales</taxon>
        <taxon>Anaerobacaceae</taxon>
        <taxon>Anaerobaca</taxon>
    </lineage>
</organism>